<sequence length="345" mass="40591">MSLTWSTIPHLPLKCILHHLSTEDAMAAMSTCRHWRSALYVYEGRRDLLKLKAKYLEQCMFLTRIFKKRVKKLHIYLDCNEPEIDKFMDYVFIQYFDTVKLQELVFIGPSYVQQSMHLPFIKLRRMIIETLVYKNVKCIKKLSFMGCGLAAVRNDNERYSHKNLEIWARPLKFCSVQTAADTVLSSVNLHLMQISSLSHVSVDYEQISTVVLQTLSKLPHFRFLTLTITSRRYTLRPIDWDVLQNYYRCQLRVSLYIIGVPFRRFDAIIDNVLIEGLRLISLKVMFCKSLYTPMLSHISRVFQTTLTELLWVDTPYDSTDPYHRIVRPTRQPQVACILSDVLQMT</sequence>
<gene>
    <name evidence="2" type="ORF">B5V51_11560</name>
</gene>
<dbReference type="InterPro" id="IPR001810">
    <property type="entry name" value="F-box_dom"/>
</dbReference>
<dbReference type="AlphaFoldDB" id="A0A2A4IVY4"/>
<dbReference type="InterPro" id="IPR032675">
    <property type="entry name" value="LRR_dom_sf"/>
</dbReference>
<protein>
    <recommendedName>
        <fullName evidence="1">F-box domain-containing protein</fullName>
    </recommendedName>
</protein>
<evidence type="ECO:0000259" key="1">
    <source>
        <dbReference type="Pfam" id="PF00646"/>
    </source>
</evidence>
<dbReference type="Gene3D" id="3.80.10.10">
    <property type="entry name" value="Ribonuclease Inhibitor"/>
    <property type="match status" value="1"/>
</dbReference>
<dbReference type="Pfam" id="PF00646">
    <property type="entry name" value="F-box"/>
    <property type="match status" value="1"/>
</dbReference>
<reference evidence="2" key="1">
    <citation type="submission" date="2017-09" db="EMBL/GenBank/DDBJ databases">
        <title>Contemporary evolution of a Lepidopteran species, Heliothis virescens, in response to modern agricultural practices.</title>
        <authorList>
            <person name="Fritz M.L."/>
            <person name="Deyonke A.M."/>
            <person name="Papanicolaou A."/>
            <person name="Micinski S."/>
            <person name="Westbrook J."/>
            <person name="Gould F."/>
        </authorList>
    </citation>
    <scope>NUCLEOTIDE SEQUENCE [LARGE SCALE GENOMIC DNA]</scope>
    <source>
        <strain evidence="2">HvINT-</strain>
        <tissue evidence="2">Whole body</tissue>
    </source>
</reference>
<dbReference type="SUPFAM" id="SSF81383">
    <property type="entry name" value="F-box domain"/>
    <property type="match status" value="1"/>
</dbReference>
<name>A0A2A4IVY4_HELVI</name>
<evidence type="ECO:0000313" key="2">
    <source>
        <dbReference type="EMBL" id="PCG63901.1"/>
    </source>
</evidence>
<dbReference type="Gene3D" id="1.20.1280.50">
    <property type="match status" value="1"/>
</dbReference>
<dbReference type="InterPro" id="IPR036047">
    <property type="entry name" value="F-box-like_dom_sf"/>
</dbReference>
<feature type="domain" description="F-box" evidence="1">
    <location>
        <begin position="5"/>
        <end position="38"/>
    </location>
</feature>
<proteinExistence type="predicted"/>
<dbReference type="EMBL" id="NWSH01005845">
    <property type="protein sequence ID" value="PCG63901.1"/>
    <property type="molecule type" value="Genomic_DNA"/>
</dbReference>
<accession>A0A2A4IVY4</accession>
<organism evidence="2">
    <name type="scientific">Heliothis virescens</name>
    <name type="common">Tobacco budworm moth</name>
    <dbReference type="NCBI Taxonomy" id="7102"/>
    <lineage>
        <taxon>Eukaryota</taxon>
        <taxon>Metazoa</taxon>
        <taxon>Ecdysozoa</taxon>
        <taxon>Arthropoda</taxon>
        <taxon>Hexapoda</taxon>
        <taxon>Insecta</taxon>
        <taxon>Pterygota</taxon>
        <taxon>Neoptera</taxon>
        <taxon>Endopterygota</taxon>
        <taxon>Lepidoptera</taxon>
        <taxon>Glossata</taxon>
        <taxon>Ditrysia</taxon>
        <taxon>Noctuoidea</taxon>
        <taxon>Noctuidae</taxon>
        <taxon>Heliothinae</taxon>
        <taxon>Heliothis</taxon>
    </lineage>
</organism>
<comment type="caution">
    <text evidence="2">The sequence shown here is derived from an EMBL/GenBank/DDBJ whole genome shotgun (WGS) entry which is preliminary data.</text>
</comment>